<dbReference type="SMART" id="SM00355">
    <property type="entry name" value="ZnF_C2H2"/>
    <property type="match status" value="2"/>
</dbReference>
<dbReference type="PANTHER" id="PTHR23215">
    <property type="entry name" value="ZINC FINGER PROTEIN 207"/>
    <property type="match status" value="1"/>
</dbReference>
<dbReference type="GO" id="GO:0008270">
    <property type="term" value="F:zinc ion binding"/>
    <property type="evidence" value="ECO:0007669"/>
    <property type="project" value="UniProtKB-KW"/>
</dbReference>
<keyword evidence="3 6" id="KW-0863">Zinc-finger</keyword>
<dbReference type="CDD" id="cd20908">
    <property type="entry name" value="SUF4-like"/>
    <property type="match status" value="1"/>
</dbReference>
<comment type="subcellular location">
    <subcellularLocation>
        <location evidence="1">Nucleus</location>
    </subcellularLocation>
</comment>
<dbReference type="GeneID" id="28939857"/>
<reference evidence="10" key="1">
    <citation type="journal article" date="2016" name="Nat. Commun.">
        <title>Genome analysis of three Pneumocystis species reveals adaptation mechanisms to life exclusively in mammalian hosts.</title>
        <authorList>
            <person name="Ma L."/>
            <person name="Chen Z."/>
            <person name="Huang D.W."/>
            <person name="Kutty G."/>
            <person name="Ishihara M."/>
            <person name="Wang H."/>
            <person name="Abouelleil A."/>
            <person name="Bishop L."/>
            <person name="Davey E."/>
            <person name="Deng R."/>
            <person name="Deng X."/>
            <person name="Fan L."/>
            <person name="Fantoni G."/>
            <person name="Fitzgerald M."/>
            <person name="Gogineni E."/>
            <person name="Goldberg J.M."/>
            <person name="Handley G."/>
            <person name="Hu X."/>
            <person name="Huber C."/>
            <person name="Jiao X."/>
            <person name="Jones K."/>
            <person name="Levin J.Z."/>
            <person name="Liu Y."/>
            <person name="Macdonald P."/>
            <person name="Melnikov A."/>
            <person name="Raley C."/>
            <person name="Sassi M."/>
            <person name="Sherman B.T."/>
            <person name="Song X."/>
            <person name="Sykes S."/>
            <person name="Tran B."/>
            <person name="Walsh L."/>
            <person name="Xia Y."/>
            <person name="Yang J."/>
            <person name="Young S."/>
            <person name="Zeng Q."/>
            <person name="Zheng X."/>
            <person name="Stephens R."/>
            <person name="Nusbaum C."/>
            <person name="Birren B.W."/>
            <person name="Azadi P."/>
            <person name="Lempicki R.A."/>
            <person name="Cuomo C.A."/>
            <person name="Kovacs J.A."/>
        </authorList>
    </citation>
    <scope>NUCLEOTIDE SEQUENCE [LARGE SCALE GENOMIC DNA]</scope>
    <source>
        <strain evidence="10">RU7</strain>
    </source>
</reference>
<evidence type="ECO:0000256" key="4">
    <source>
        <dbReference type="ARBA" id="ARBA00022833"/>
    </source>
</evidence>
<evidence type="ECO:0000256" key="2">
    <source>
        <dbReference type="ARBA" id="ARBA00022723"/>
    </source>
</evidence>
<evidence type="ECO:0000259" key="8">
    <source>
        <dbReference type="PROSITE" id="PS50157"/>
    </source>
</evidence>
<dbReference type="VEuPathDB" id="FungiDB:T551_01339"/>
<dbReference type="PROSITE" id="PS50157">
    <property type="entry name" value="ZINC_FINGER_C2H2_2"/>
    <property type="match status" value="1"/>
</dbReference>
<dbReference type="InterPro" id="IPR013087">
    <property type="entry name" value="Znf_C2H2_type"/>
</dbReference>
<dbReference type="PANTHER" id="PTHR23215:SF0">
    <property type="entry name" value="BUB3-INTERACTING AND GLEBS MOTIF-CONTAINING PROTEIN ZNF207"/>
    <property type="match status" value="1"/>
</dbReference>
<feature type="compositionally biased region" description="Polar residues" evidence="7">
    <location>
        <begin position="254"/>
        <end position="279"/>
    </location>
</feature>
<dbReference type="AlphaFoldDB" id="A0A0W4ZSC7"/>
<protein>
    <recommendedName>
        <fullName evidence="8">C2H2-type domain-containing protein</fullName>
    </recommendedName>
</protein>
<dbReference type="GO" id="GO:0005634">
    <property type="term" value="C:nucleus"/>
    <property type="evidence" value="ECO:0007669"/>
    <property type="project" value="UniProtKB-SubCell"/>
</dbReference>
<dbReference type="OrthoDB" id="1306014at2759"/>
<keyword evidence="4" id="KW-0862">Zinc</keyword>
<feature type="region of interest" description="Disordered" evidence="7">
    <location>
        <begin position="253"/>
        <end position="281"/>
    </location>
</feature>
<evidence type="ECO:0000256" key="7">
    <source>
        <dbReference type="SAM" id="MobiDB-lite"/>
    </source>
</evidence>
<sequence length="330" mass="37215">MTKKSSKKHNQVDLSRPFCYYCERDFEDLKVLTAHQRAKHFKCARCSRKLNTASGLAIHVVQVHKETITTVENAIPGRDSIDIEIYGMEGIPEDIIQLHYKRLMEKMLSHDAVPQPEPKRQKVETHVDAADIQARLAAHKAAMQQKQVVLNSEKTAESYSVATQIEQSAQMAPVETPQQSIVPSAYGIPPQYQNFYQKNNPTTNQPYYSTQNYIPSNTPSAFTDTHAPVVNTTYQTNTGGPSSLLQPDKHEALTDQSPTNASNSDVSSIKNITSSTKPNQRLIYNDHELMPEEKKARLPQYKYEFSVEDDTVETIDTRAIASLLTNQLYT</sequence>
<dbReference type="RefSeq" id="XP_018230257.1">
    <property type="nucleotide sequence ID" value="XM_018373602.1"/>
</dbReference>
<gene>
    <name evidence="9" type="ORF">T551_01339</name>
</gene>
<dbReference type="Gene3D" id="3.30.160.60">
    <property type="entry name" value="Classic Zinc Finger"/>
    <property type="match status" value="1"/>
</dbReference>
<dbReference type="PROSITE" id="PS00028">
    <property type="entry name" value="ZINC_FINGER_C2H2_1"/>
    <property type="match status" value="1"/>
</dbReference>
<name>A0A0W4ZSC7_PNEJ7</name>
<keyword evidence="2" id="KW-0479">Metal-binding</keyword>
<dbReference type="EMBL" id="LFWA01000005">
    <property type="protein sequence ID" value="KTW31267.1"/>
    <property type="molecule type" value="Genomic_DNA"/>
</dbReference>
<evidence type="ECO:0000256" key="6">
    <source>
        <dbReference type="PROSITE-ProRule" id="PRU00042"/>
    </source>
</evidence>
<feature type="domain" description="C2H2-type" evidence="8">
    <location>
        <begin position="41"/>
        <end position="64"/>
    </location>
</feature>
<evidence type="ECO:0000256" key="1">
    <source>
        <dbReference type="ARBA" id="ARBA00004123"/>
    </source>
</evidence>
<evidence type="ECO:0000313" key="10">
    <source>
        <dbReference type="Proteomes" id="UP000053447"/>
    </source>
</evidence>
<keyword evidence="5" id="KW-0539">Nucleus</keyword>
<dbReference type="eggNOG" id="KOG2893">
    <property type="taxonomic scope" value="Eukaryota"/>
</dbReference>
<evidence type="ECO:0000256" key="5">
    <source>
        <dbReference type="ARBA" id="ARBA00023242"/>
    </source>
</evidence>
<dbReference type="STRING" id="1408657.A0A0W4ZSC7"/>
<accession>A0A0W4ZSC7</accession>
<dbReference type="Proteomes" id="UP000053447">
    <property type="component" value="Unassembled WGS sequence"/>
</dbReference>
<evidence type="ECO:0000313" key="9">
    <source>
        <dbReference type="EMBL" id="KTW31267.1"/>
    </source>
</evidence>
<keyword evidence="10" id="KW-1185">Reference proteome</keyword>
<proteinExistence type="predicted"/>
<comment type="caution">
    <text evidence="9">The sequence shown here is derived from an EMBL/GenBank/DDBJ whole genome shotgun (WGS) entry which is preliminary data.</text>
</comment>
<evidence type="ECO:0000256" key="3">
    <source>
        <dbReference type="ARBA" id="ARBA00022771"/>
    </source>
</evidence>
<organism evidence="9 10">
    <name type="scientific">Pneumocystis jirovecii (strain RU7)</name>
    <name type="common">Human pneumocystis pneumonia agent</name>
    <dbReference type="NCBI Taxonomy" id="1408657"/>
    <lineage>
        <taxon>Eukaryota</taxon>
        <taxon>Fungi</taxon>
        <taxon>Dikarya</taxon>
        <taxon>Ascomycota</taxon>
        <taxon>Taphrinomycotina</taxon>
        <taxon>Pneumocystomycetes</taxon>
        <taxon>Pneumocystaceae</taxon>
        <taxon>Pneumocystis</taxon>
    </lineage>
</organism>